<dbReference type="PROSITE" id="PS51736">
    <property type="entry name" value="RECOMBINASES_3"/>
    <property type="match status" value="1"/>
</dbReference>
<dbReference type="EMBL" id="CAJNDS010002290">
    <property type="protein sequence ID" value="CAE7413025.1"/>
    <property type="molecule type" value="Genomic_DNA"/>
</dbReference>
<comment type="caution">
    <text evidence="2">The sequence shown here is derived from an EMBL/GenBank/DDBJ whole genome shotgun (WGS) entry which is preliminary data.</text>
</comment>
<dbReference type="InterPro" id="IPR050639">
    <property type="entry name" value="SSR_resolvase"/>
</dbReference>
<accession>A0A812R128</accession>
<feature type="domain" description="Resolvase/invertase-type recombinase catalytic" evidence="1">
    <location>
        <begin position="3"/>
        <end position="158"/>
    </location>
</feature>
<dbReference type="Proteomes" id="UP000604046">
    <property type="component" value="Unassembled WGS sequence"/>
</dbReference>
<dbReference type="SMART" id="SM00857">
    <property type="entry name" value="Resolvase"/>
    <property type="match status" value="1"/>
</dbReference>
<dbReference type="PANTHER" id="PTHR30461">
    <property type="entry name" value="DNA-INVERTASE FROM LAMBDOID PROPHAGE"/>
    <property type="match status" value="1"/>
</dbReference>
<gene>
    <name evidence="2" type="primary">cisA</name>
    <name evidence="2" type="ORF">SNAT2548_LOCUS22464</name>
</gene>
<dbReference type="GO" id="GO:0000150">
    <property type="term" value="F:DNA strand exchange activity"/>
    <property type="evidence" value="ECO:0007669"/>
    <property type="project" value="InterPro"/>
</dbReference>
<protein>
    <submittedName>
        <fullName evidence="2">CisA protein</fullName>
    </submittedName>
</protein>
<dbReference type="CDD" id="cd00338">
    <property type="entry name" value="Ser_Recombinase"/>
    <property type="match status" value="1"/>
</dbReference>
<keyword evidence="3" id="KW-1185">Reference proteome</keyword>
<reference evidence="2" key="1">
    <citation type="submission" date="2021-02" db="EMBL/GenBank/DDBJ databases">
        <authorList>
            <person name="Dougan E. K."/>
            <person name="Rhodes N."/>
            <person name="Thang M."/>
            <person name="Chan C."/>
        </authorList>
    </citation>
    <scope>NUCLEOTIDE SEQUENCE</scope>
</reference>
<organism evidence="2 3">
    <name type="scientific">Symbiodinium natans</name>
    <dbReference type="NCBI Taxonomy" id="878477"/>
    <lineage>
        <taxon>Eukaryota</taxon>
        <taxon>Sar</taxon>
        <taxon>Alveolata</taxon>
        <taxon>Dinophyceae</taxon>
        <taxon>Suessiales</taxon>
        <taxon>Symbiodiniaceae</taxon>
        <taxon>Symbiodinium</taxon>
    </lineage>
</organism>
<evidence type="ECO:0000259" key="1">
    <source>
        <dbReference type="PROSITE" id="PS51736"/>
    </source>
</evidence>
<proteinExistence type="predicted"/>
<evidence type="ECO:0000313" key="3">
    <source>
        <dbReference type="Proteomes" id="UP000604046"/>
    </source>
</evidence>
<dbReference type="AlphaFoldDB" id="A0A812R128"/>
<dbReference type="OrthoDB" id="425714at2759"/>
<dbReference type="InterPro" id="IPR006119">
    <property type="entry name" value="Resolv_N"/>
</dbReference>
<dbReference type="InterPro" id="IPR036162">
    <property type="entry name" value="Resolvase-like_N_sf"/>
</dbReference>
<name>A0A812R128_9DINO</name>
<dbReference type="Pfam" id="PF00239">
    <property type="entry name" value="Resolvase"/>
    <property type="match status" value="1"/>
</dbReference>
<dbReference type="PANTHER" id="PTHR30461:SF23">
    <property type="entry name" value="DNA RECOMBINASE-RELATED"/>
    <property type="match status" value="1"/>
</dbReference>
<dbReference type="GO" id="GO:0003677">
    <property type="term" value="F:DNA binding"/>
    <property type="evidence" value="ECO:0007669"/>
    <property type="project" value="InterPro"/>
</dbReference>
<evidence type="ECO:0000313" key="2">
    <source>
        <dbReference type="EMBL" id="CAE7413025.1"/>
    </source>
</evidence>
<dbReference type="Gene3D" id="3.40.50.1390">
    <property type="entry name" value="Resolvase, N-terminal catalytic domain"/>
    <property type="match status" value="1"/>
</dbReference>
<dbReference type="SUPFAM" id="SSF53041">
    <property type="entry name" value="Resolvase-like"/>
    <property type="match status" value="1"/>
</dbReference>
<sequence length="237" mass="25859">MKKAVGYLRVSSKTNCGQGKTSLQRQEQAIRSFAKQAGLRVEKSGLFSDVGVSGTAPVEKRAGFMRMLEYAKSQNIGSILFEDASRLARCVVVQELALNLLHDMSVTAISVSNPDHFQPDESPHTKLVRQLIGAISEFHRSETVARLKKGREINLAKTTKCTMKGAPKLGGKPNRLEGKEGKTIKSVIRSVLKSKSIQKGDLAKIRQKLFERGVSTSKGAVVSHSQVLTWANAVLSN</sequence>